<protein>
    <submittedName>
        <fullName evidence="3">Z1 domain-containing protein</fullName>
    </submittedName>
</protein>
<reference evidence="3" key="1">
    <citation type="submission" date="2022-01" db="EMBL/GenBank/DDBJ databases">
        <title>Novel species in genus Dyadobacter.</title>
        <authorList>
            <person name="Ma C."/>
        </authorList>
    </citation>
    <scope>NUCLEOTIDE SEQUENCE</scope>
    <source>
        <strain evidence="3">CY357</strain>
    </source>
</reference>
<accession>A0A9X1QGZ4</accession>
<proteinExistence type="predicted"/>
<dbReference type="EMBL" id="JAKFFV010000019">
    <property type="protein sequence ID" value="MCF2501361.1"/>
    <property type="molecule type" value="Genomic_DNA"/>
</dbReference>
<feature type="compositionally biased region" description="Basic and acidic residues" evidence="1">
    <location>
        <begin position="423"/>
        <end position="434"/>
    </location>
</feature>
<organism evidence="3 4">
    <name type="scientific">Dyadobacter chenhuakuii</name>
    <dbReference type="NCBI Taxonomy" id="2909339"/>
    <lineage>
        <taxon>Bacteria</taxon>
        <taxon>Pseudomonadati</taxon>
        <taxon>Bacteroidota</taxon>
        <taxon>Cytophagia</taxon>
        <taxon>Cytophagales</taxon>
        <taxon>Spirosomataceae</taxon>
        <taxon>Dyadobacter</taxon>
    </lineage>
</organism>
<dbReference type="Pfam" id="PF10593">
    <property type="entry name" value="Z1"/>
    <property type="match status" value="1"/>
</dbReference>
<name>A0A9X1QGZ4_9BACT</name>
<evidence type="ECO:0000313" key="4">
    <source>
        <dbReference type="Proteomes" id="UP001139411"/>
    </source>
</evidence>
<evidence type="ECO:0000259" key="2">
    <source>
        <dbReference type="Pfam" id="PF10593"/>
    </source>
</evidence>
<evidence type="ECO:0000256" key="1">
    <source>
        <dbReference type="SAM" id="MobiDB-lite"/>
    </source>
</evidence>
<dbReference type="RefSeq" id="WP_235179533.1">
    <property type="nucleotide sequence ID" value="NZ_JAKFFV010000019.1"/>
</dbReference>
<gene>
    <name evidence="3" type="ORF">L0661_23790</name>
</gene>
<evidence type="ECO:0000313" key="3">
    <source>
        <dbReference type="EMBL" id="MCF2501361.1"/>
    </source>
</evidence>
<dbReference type="AlphaFoldDB" id="A0A9X1QGZ4"/>
<feature type="compositionally biased region" description="Acidic residues" evidence="1">
    <location>
        <begin position="986"/>
        <end position="1004"/>
    </location>
</feature>
<feature type="region of interest" description="Disordered" evidence="1">
    <location>
        <begin position="978"/>
        <end position="1004"/>
    </location>
</feature>
<feature type="region of interest" description="Disordered" evidence="1">
    <location>
        <begin position="422"/>
        <end position="444"/>
    </location>
</feature>
<dbReference type="InterPro" id="IPR018310">
    <property type="entry name" value="Put_endonuclease_Z1-dom"/>
</dbReference>
<sequence length="1004" mass="113623">MTNSECIEFIKSFIKQKAIESGRVNELFFDKTKLELISVKDIFPGLSSFDETTFSHLYDVSVKEYQSVFPIEIDPSISLVKKGFVTWLTEKRKEELATDYIDRYLRFLSLKKGRSERVVNELASSSEKILSKLGDPKSNTPFYTKGLVVGSVQSGKTGNFNAVINRSIDAGYSLIVILSGIMEDLRSQTQLRISEEVIGEGTDISKGNIGDIGVAQIRKFGERGDQSVAQVFSITSYKSDFKRTVKDIDFSLNKKNILVCKKNTGVLKNLLIWLSDSLNEREKHDIPLLIVDDEADNASLNNLGKKGAEYASAINGQIRALLEMFTKKSYLGYTATPFANVLQDRHKASDTKLAIAYKVNGVSTRRDFDMVPTIFPENFIELLNPPSNYIGAKQIFETVLDESVKIPMVEVVRDTNFSFPSRVPKEDGTERAASRNDSYPESLPSSLEEATHCFLLGIALRLSRTADMADSGLLNPHHTMLVHISRFIPWQNKTKVLIEELVKKLEEDINNDLPNNRRRIYGTLEKSWNKYFAAIVHNIRTYLPEGYSDEFLVPKKFEDIKSYLIEAAKGIEVKAINSETGDKLQYIKDSSGNGKKYIAVGGNRLSRGFTLEGLTINYFIRNTNYSDTLLQMGRWFGYRPGYLDCCKVFTTPDAVQKFDSTTRAIEELEAEFGKMNRDHLTPTEFVLRVRKHPGTLKITRPAILKDTKVVNWSYQDQLVQTTRFKINDAKRLDKSWEDFKDFIISRDPSLTEDQNFIRVDLDVDQVIEFLRLPNTFEDFEMQSIIRFIELCAAKGKLKKWTVAIKVKGRGESLKKSDTGFPADIDMSQRSGPGKVKKETEYSSYLKGLFLTDGIFSSSGKSANIVAAGSDFNILLSKEQIKKAEAKFRAETKEKFKEKNSDKDPDKVTVPERVYREEMSDETALIVVYLIDLKSVFLQSEPEPDVDFGKMITDYGINTAVPLIGYAIGFPKISPDPGGEYVHGDYEMDEEGSDEWDESLESTDE</sequence>
<feature type="domain" description="Putative endonuclease Z1" evidence="2">
    <location>
        <begin position="446"/>
        <end position="694"/>
    </location>
</feature>
<dbReference type="Proteomes" id="UP001139411">
    <property type="component" value="Unassembled WGS sequence"/>
</dbReference>
<comment type="caution">
    <text evidence="3">The sequence shown here is derived from an EMBL/GenBank/DDBJ whole genome shotgun (WGS) entry which is preliminary data.</text>
</comment>